<proteinExistence type="predicted"/>
<dbReference type="AlphaFoldDB" id="A0AAV5WAI9"/>
<gene>
    <name evidence="1" type="ORF">PFISCL1PPCAC_18141</name>
</gene>
<feature type="non-terminal residue" evidence="1">
    <location>
        <position position="1"/>
    </location>
</feature>
<accession>A0AAV5WAI9</accession>
<evidence type="ECO:0008006" key="3">
    <source>
        <dbReference type="Google" id="ProtNLM"/>
    </source>
</evidence>
<protein>
    <recommendedName>
        <fullName evidence="3">F-box domain-containing protein</fullName>
    </recommendedName>
</protein>
<evidence type="ECO:0000313" key="1">
    <source>
        <dbReference type="EMBL" id="GMT26844.1"/>
    </source>
</evidence>
<sequence length="85" mass="9922">LHIFNSIGIIAGDRRHVIVSLVRTCRRWNVLLSDLRNLRMLKNMRIPKAFRWCKGITLVRKRTKSLSFRGETIGIRANLNIPLNI</sequence>
<comment type="caution">
    <text evidence="1">The sequence shown here is derived from an EMBL/GenBank/DDBJ whole genome shotgun (WGS) entry which is preliminary data.</text>
</comment>
<organism evidence="1 2">
    <name type="scientific">Pristionchus fissidentatus</name>
    <dbReference type="NCBI Taxonomy" id="1538716"/>
    <lineage>
        <taxon>Eukaryota</taxon>
        <taxon>Metazoa</taxon>
        <taxon>Ecdysozoa</taxon>
        <taxon>Nematoda</taxon>
        <taxon>Chromadorea</taxon>
        <taxon>Rhabditida</taxon>
        <taxon>Rhabditina</taxon>
        <taxon>Diplogasteromorpha</taxon>
        <taxon>Diplogasteroidea</taxon>
        <taxon>Neodiplogasteridae</taxon>
        <taxon>Pristionchus</taxon>
    </lineage>
</organism>
<evidence type="ECO:0000313" key="2">
    <source>
        <dbReference type="Proteomes" id="UP001432322"/>
    </source>
</evidence>
<name>A0AAV5WAI9_9BILA</name>
<dbReference type="Proteomes" id="UP001432322">
    <property type="component" value="Unassembled WGS sequence"/>
</dbReference>
<reference evidence="1" key="1">
    <citation type="submission" date="2023-10" db="EMBL/GenBank/DDBJ databases">
        <title>Genome assembly of Pristionchus species.</title>
        <authorList>
            <person name="Yoshida K."/>
            <person name="Sommer R.J."/>
        </authorList>
    </citation>
    <scope>NUCLEOTIDE SEQUENCE</scope>
    <source>
        <strain evidence="1">RS5133</strain>
    </source>
</reference>
<keyword evidence="2" id="KW-1185">Reference proteome</keyword>
<dbReference type="EMBL" id="BTSY01000005">
    <property type="protein sequence ID" value="GMT26844.1"/>
    <property type="molecule type" value="Genomic_DNA"/>
</dbReference>